<reference evidence="1 2" key="1">
    <citation type="submission" date="2014-08" db="EMBL/GenBank/DDBJ databases">
        <title>Porphyromonas gingivicanis strain:COT-022_OH1391 Genome sequencing.</title>
        <authorList>
            <person name="Wallis C."/>
            <person name="Deusch O."/>
            <person name="O'Flynn C."/>
            <person name="Davis I."/>
            <person name="Jospin G."/>
            <person name="Darling A.E."/>
            <person name="Coil D.A."/>
            <person name="Alexiev A."/>
            <person name="Horsfall A."/>
            <person name="Kirkwood N."/>
            <person name="Harris S."/>
            <person name="Eisen J.A."/>
        </authorList>
    </citation>
    <scope>NUCLEOTIDE SEQUENCE [LARGE SCALE GENOMIC DNA]</scope>
    <source>
        <strain evidence="2">COT-022 OH1391</strain>
    </source>
</reference>
<dbReference type="AlphaFoldDB" id="A0A0A2GAH6"/>
<accession>A0A0A2GAH6</accession>
<comment type="caution">
    <text evidence="1">The sequence shown here is derived from an EMBL/GenBank/DDBJ whole genome shotgun (WGS) entry which is preliminary data.</text>
</comment>
<dbReference type="EMBL" id="JQZW01000012">
    <property type="protein sequence ID" value="KGN97454.1"/>
    <property type="molecule type" value="Genomic_DNA"/>
</dbReference>
<dbReference type="Proteomes" id="UP000030134">
    <property type="component" value="Unassembled WGS sequence"/>
</dbReference>
<proteinExistence type="predicted"/>
<keyword evidence="2" id="KW-1185">Reference proteome</keyword>
<evidence type="ECO:0008006" key="3">
    <source>
        <dbReference type="Google" id="ProtNLM"/>
    </source>
</evidence>
<organism evidence="1 2">
    <name type="scientific">Porphyromonas gingivicanis</name>
    <dbReference type="NCBI Taxonomy" id="266762"/>
    <lineage>
        <taxon>Bacteria</taxon>
        <taxon>Pseudomonadati</taxon>
        <taxon>Bacteroidota</taxon>
        <taxon>Bacteroidia</taxon>
        <taxon>Bacteroidales</taxon>
        <taxon>Porphyromonadaceae</taxon>
        <taxon>Porphyromonas</taxon>
    </lineage>
</organism>
<gene>
    <name evidence="1" type="ORF">HQ36_06010</name>
</gene>
<evidence type="ECO:0000313" key="1">
    <source>
        <dbReference type="EMBL" id="KGN97454.1"/>
    </source>
</evidence>
<protein>
    <recommendedName>
        <fullName evidence="3">Uracil-DNA glycosylase-like domain-containing protein</fullName>
    </recommendedName>
</protein>
<sequence>MKIELTAKQRLVFEQAVEGQRRLRYEEWVEKVCDFLETTAPNLEEEGHCCSVFQSKPVLNKQPDVLFLGYNAHENYGYTGIDRKRFWKGNPSFYEEGARYRDPWKIWYRPYNAMKFAHYTEPMEDGNFVFMNAVYFGSSKIRQLERIPNIQPAIDKCLEFTKKVITDIFRPKVIVCFSISDCFDRLNLKFGFDAVVSFSPSHIINDKPYQCKKIIRMGLWEGIPVIGIPHPSTRDFSNDDWGVIAHFLKTIFMASN</sequence>
<dbReference type="RefSeq" id="WP_036884443.1">
    <property type="nucleotide sequence ID" value="NZ_JQZW01000012.1"/>
</dbReference>
<dbReference type="OrthoDB" id="1093299at2"/>
<dbReference type="eggNOG" id="ENOG5030SF9">
    <property type="taxonomic scope" value="Bacteria"/>
</dbReference>
<evidence type="ECO:0000313" key="2">
    <source>
        <dbReference type="Proteomes" id="UP000030134"/>
    </source>
</evidence>
<dbReference type="STRING" id="266762.HQ36_06010"/>
<name>A0A0A2GAH6_9PORP</name>